<gene>
    <name evidence="1" type="ORF">SORBI_3003G169550</name>
</gene>
<dbReference type="InParanoid" id="A0A1W0VXP5"/>
<organism evidence="1 2">
    <name type="scientific">Sorghum bicolor</name>
    <name type="common">Sorghum</name>
    <name type="synonym">Sorghum vulgare</name>
    <dbReference type="NCBI Taxonomy" id="4558"/>
    <lineage>
        <taxon>Eukaryota</taxon>
        <taxon>Viridiplantae</taxon>
        <taxon>Streptophyta</taxon>
        <taxon>Embryophyta</taxon>
        <taxon>Tracheophyta</taxon>
        <taxon>Spermatophyta</taxon>
        <taxon>Magnoliopsida</taxon>
        <taxon>Liliopsida</taxon>
        <taxon>Poales</taxon>
        <taxon>Poaceae</taxon>
        <taxon>PACMAD clade</taxon>
        <taxon>Panicoideae</taxon>
        <taxon>Andropogonodae</taxon>
        <taxon>Andropogoneae</taxon>
        <taxon>Sorghinae</taxon>
        <taxon>Sorghum</taxon>
    </lineage>
</organism>
<reference evidence="1 2" key="1">
    <citation type="journal article" date="2009" name="Nature">
        <title>The Sorghum bicolor genome and the diversification of grasses.</title>
        <authorList>
            <person name="Paterson A.H."/>
            <person name="Bowers J.E."/>
            <person name="Bruggmann R."/>
            <person name="Dubchak I."/>
            <person name="Grimwood J."/>
            <person name="Gundlach H."/>
            <person name="Haberer G."/>
            <person name="Hellsten U."/>
            <person name="Mitros T."/>
            <person name="Poliakov A."/>
            <person name="Schmutz J."/>
            <person name="Spannagl M."/>
            <person name="Tang H."/>
            <person name="Wang X."/>
            <person name="Wicker T."/>
            <person name="Bharti A.K."/>
            <person name="Chapman J."/>
            <person name="Feltus F.A."/>
            <person name="Gowik U."/>
            <person name="Grigoriev I.V."/>
            <person name="Lyons E."/>
            <person name="Maher C.A."/>
            <person name="Martis M."/>
            <person name="Narechania A."/>
            <person name="Otillar R.P."/>
            <person name="Penning B.W."/>
            <person name="Salamov A.A."/>
            <person name="Wang Y."/>
            <person name="Zhang L."/>
            <person name="Carpita N.C."/>
            <person name="Freeling M."/>
            <person name="Gingle A.R."/>
            <person name="Hash C.T."/>
            <person name="Keller B."/>
            <person name="Klein P."/>
            <person name="Kresovich S."/>
            <person name="McCann M.C."/>
            <person name="Ming R."/>
            <person name="Peterson D.G."/>
            <person name="Mehboob-ur-Rahman"/>
            <person name="Ware D."/>
            <person name="Westhoff P."/>
            <person name="Mayer K.F."/>
            <person name="Messing J."/>
            <person name="Rokhsar D.S."/>
        </authorList>
    </citation>
    <scope>NUCLEOTIDE SEQUENCE [LARGE SCALE GENOMIC DNA]</scope>
    <source>
        <strain evidence="2">cv. BTx623</strain>
    </source>
</reference>
<keyword evidence="2" id="KW-1185">Reference proteome</keyword>
<dbReference type="Gramene" id="OQU86881">
    <property type="protein sequence ID" value="OQU86881"/>
    <property type="gene ID" value="SORBI_3003G169550"/>
</dbReference>
<evidence type="ECO:0000313" key="1">
    <source>
        <dbReference type="EMBL" id="OQU86881.1"/>
    </source>
</evidence>
<protein>
    <submittedName>
        <fullName evidence="1">Uncharacterized protein</fullName>
    </submittedName>
</protein>
<reference evidence="2" key="2">
    <citation type="journal article" date="2018" name="Plant J.">
        <title>The Sorghum bicolor reference genome: improved assembly, gene annotations, a transcriptome atlas, and signatures of genome organization.</title>
        <authorList>
            <person name="McCormick R.F."/>
            <person name="Truong S.K."/>
            <person name="Sreedasyam A."/>
            <person name="Jenkins J."/>
            <person name="Shu S."/>
            <person name="Sims D."/>
            <person name="Kennedy M."/>
            <person name="Amirebrahimi M."/>
            <person name="Weers B.D."/>
            <person name="McKinley B."/>
            <person name="Mattison A."/>
            <person name="Morishige D.T."/>
            <person name="Grimwood J."/>
            <person name="Schmutz J."/>
            <person name="Mullet J.E."/>
        </authorList>
    </citation>
    <scope>NUCLEOTIDE SEQUENCE [LARGE SCALE GENOMIC DNA]</scope>
    <source>
        <strain evidence="2">cv. BTx623</strain>
    </source>
</reference>
<proteinExistence type="predicted"/>
<dbReference type="AlphaFoldDB" id="A0A1W0VXP5"/>
<accession>A0A1W0VXP5</accession>
<sequence length="105" mass="11116">MPGTPPLFPFAAATATKEQADAKADTAANKAKDDAILTIDTAKKAVADAKAARTAHICQTPGYFTKQPMPSSISMPKWSPFRTFALRSHLLLIPRSATTTASVTV</sequence>
<dbReference type="EMBL" id="CM000762">
    <property type="protein sequence ID" value="OQU86881.1"/>
    <property type="molecule type" value="Genomic_DNA"/>
</dbReference>
<dbReference type="Proteomes" id="UP000000768">
    <property type="component" value="Chromosome 3"/>
</dbReference>
<name>A0A1W0VXP5_SORBI</name>
<evidence type="ECO:0000313" key="2">
    <source>
        <dbReference type="Proteomes" id="UP000000768"/>
    </source>
</evidence>